<dbReference type="PaxDb" id="8022-A0A060XEB6"/>
<dbReference type="Gene3D" id="2.60.40.4100">
    <property type="entry name" value="Zona pellucida, ZP-C domain"/>
    <property type="match status" value="1"/>
</dbReference>
<dbReference type="EMBL" id="FR905259">
    <property type="protein sequence ID" value="CDQ77766.1"/>
    <property type="molecule type" value="Genomic_DNA"/>
</dbReference>
<reference evidence="1" key="1">
    <citation type="journal article" date="2014" name="Nat. Commun.">
        <title>The rainbow trout genome provides novel insights into evolution after whole-genome duplication in vertebrates.</title>
        <authorList>
            <person name="Berthelot C."/>
            <person name="Brunet F."/>
            <person name="Chalopin D."/>
            <person name="Juanchich A."/>
            <person name="Bernard M."/>
            <person name="Noel B."/>
            <person name="Bento P."/>
            <person name="Da Silva C."/>
            <person name="Labadie K."/>
            <person name="Alberti A."/>
            <person name="Aury J.M."/>
            <person name="Louis A."/>
            <person name="Dehais P."/>
            <person name="Bardou P."/>
            <person name="Montfort J."/>
            <person name="Klopp C."/>
            <person name="Cabau C."/>
            <person name="Gaspin C."/>
            <person name="Thorgaard G.H."/>
            <person name="Boussaha M."/>
            <person name="Quillet E."/>
            <person name="Guyomard R."/>
            <person name="Galiana D."/>
            <person name="Bobe J."/>
            <person name="Volff J.N."/>
            <person name="Genet C."/>
            <person name="Wincker P."/>
            <person name="Jaillon O."/>
            <person name="Roest Crollius H."/>
            <person name="Guiguen Y."/>
        </authorList>
    </citation>
    <scope>NUCLEOTIDE SEQUENCE [LARGE SCALE GENOMIC DNA]</scope>
</reference>
<proteinExistence type="predicted"/>
<dbReference type="GO" id="GO:0007339">
    <property type="term" value="P:binding of sperm to zona pellucida"/>
    <property type="evidence" value="ECO:0007669"/>
    <property type="project" value="TreeGrafter"/>
</dbReference>
<dbReference type="GO" id="GO:0035803">
    <property type="term" value="P:egg coat formation"/>
    <property type="evidence" value="ECO:0007669"/>
    <property type="project" value="TreeGrafter"/>
</dbReference>
<accession>A0A060XEB6</accession>
<dbReference type="Proteomes" id="UP000193380">
    <property type="component" value="Unassembled WGS sequence"/>
</dbReference>
<dbReference type="InterPro" id="IPR042235">
    <property type="entry name" value="ZP-C_dom"/>
</dbReference>
<dbReference type="GO" id="GO:0032190">
    <property type="term" value="F:acrosin binding"/>
    <property type="evidence" value="ECO:0007669"/>
    <property type="project" value="TreeGrafter"/>
</dbReference>
<evidence type="ECO:0000313" key="2">
    <source>
        <dbReference type="Proteomes" id="UP000193380"/>
    </source>
</evidence>
<protein>
    <submittedName>
        <fullName evidence="1">Uncharacterized protein</fullName>
    </submittedName>
</protein>
<name>A0A060XEB6_ONCMY</name>
<gene>
    <name evidence="1" type="ORF">GSONMT00013989001</name>
</gene>
<dbReference type="PANTHER" id="PTHR11576:SF26">
    <property type="entry name" value="ZONA PELLUCIDA GLYCOPROTEIN 3D TANDEM DUPLICATE 2"/>
    <property type="match status" value="1"/>
</dbReference>
<dbReference type="PANTHER" id="PTHR11576">
    <property type="entry name" value="ZONA PELLUCIDA SPERM-BINDING PROTEIN 3"/>
    <property type="match status" value="1"/>
</dbReference>
<dbReference type="GO" id="GO:0031012">
    <property type="term" value="C:extracellular matrix"/>
    <property type="evidence" value="ECO:0007669"/>
    <property type="project" value="TreeGrafter"/>
</dbReference>
<dbReference type="AlphaFoldDB" id="A0A060XEB6"/>
<reference evidence="1" key="2">
    <citation type="submission" date="2014-03" db="EMBL/GenBank/DDBJ databases">
        <authorList>
            <person name="Genoscope - CEA"/>
        </authorList>
    </citation>
    <scope>NUCLEOTIDE SEQUENCE</scope>
</reference>
<organism evidence="1 2">
    <name type="scientific">Oncorhynchus mykiss</name>
    <name type="common">Rainbow trout</name>
    <name type="synonym">Salmo gairdneri</name>
    <dbReference type="NCBI Taxonomy" id="8022"/>
    <lineage>
        <taxon>Eukaryota</taxon>
        <taxon>Metazoa</taxon>
        <taxon>Chordata</taxon>
        <taxon>Craniata</taxon>
        <taxon>Vertebrata</taxon>
        <taxon>Euteleostomi</taxon>
        <taxon>Actinopterygii</taxon>
        <taxon>Neopterygii</taxon>
        <taxon>Teleostei</taxon>
        <taxon>Protacanthopterygii</taxon>
        <taxon>Salmoniformes</taxon>
        <taxon>Salmonidae</taxon>
        <taxon>Salmoninae</taxon>
        <taxon>Oncorhynchus</taxon>
    </lineage>
</organism>
<evidence type="ECO:0000313" key="1">
    <source>
        <dbReference type="EMBL" id="CDQ77766.1"/>
    </source>
</evidence>
<sequence length="171" mass="18777">MPTAVKPQPRELRTVCLCNTALVSFVTQSLVYKMHGGWQEYCPVKVPVTHNQQCFEVHCWSFHLPGPGQSGLTHKLHLHCEISTGNVTPTPSSKSCNYDTKTKKWVELYGEAAVCSCCVGSCPSPSLQPSAHAQTVTSHFMTMAHDEHAKNKTWSMETFNDGATEGAVGRV</sequence>
<dbReference type="GO" id="GO:2000344">
    <property type="term" value="P:positive regulation of acrosome reaction"/>
    <property type="evidence" value="ECO:0007669"/>
    <property type="project" value="TreeGrafter"/>
</dbReference>